<sequence length="305" mass="33387">MVKYTLKRLLMAVVTLWVIITMTFVLMHAIPGNPFADEKRIQPEIMANLNAKYGLDKPLIEQYGIYMSNLVRGDFGVSLKYQNRTVNSLIAQGFPVSMTLGAAACLIGIGIGILFGIIAGINRGRLPDYAVIILSILGVSVPSFVFASIFQYIFGAKLQWAPVAGWGAPVFLILPTLALGLRMIAYIARMMRTSMLDVLSQDYIKTARAKGLTEGQVIRRHTIRNAITPIITVAGVMVAGTLVGSFVIENIFNIPGMGKYLVNAVKDSDYTVILGMTAFYAMILVAVTFVVDILYVIVDPRVKLD</sequence>
<dbReference type="PANTHER" id="PTHR43163:SF6">
    <property type="entry name" value="DIPEPTIDE TRANSPORT SYSTEM PERMEASE PROTEIN DPPB-RELATED"/>
    <property type="match status" value="1"/>
</dbReference>
<comment type="caution">
    <text evidence="9">The sequence shown here is derived from an EMBL/GenBank/DDBJ whole genome shotgun (WGS) entry which is preliminary data.</text>
</comment>
<dbReference type="GeneID" id="90533492"/>
<dbReference type="InterPro" id="IPR000515">
    <property type="entry name" value="MetI-like"/>
</dbReference>
<reference evidence="9 10" key="1">
    <citation type="submission" date="2022-06" db="EMBL/GenBank/DDBJ databases">
        <title>Isolation of gut microbiota from human fecal samples.</title>
        <authorList>
            <person name="Pamer E.G."/>
            <person name="Barat B."/>
            <person name="Waligurski E."/>
            <person name="Medina S."/>
            <person name="Paddock L."/>
            <person name="Mostad J."/>
        </authorList>
    </citation>
    <scope>NUCLEOTIDE SEQUENCE [LARGE SCALE GENOMIC DNA]</scope>
    <source>
        <strain evidence="9 10">DFI.9.73</strain>
    </source>
</reference>
<feature type="domain" description="ABC transmembrane type-1" evidence="8">
    <location>
        <begin position="94"/>
        <end position="295"/>
    </location>
</feature>
<protein>
    <submittedName>
        <fullName evidence="9">ABC transporter permease</fullName>
    </submittedName>
</protein>
<dbReference type="Pfam" id="PF00528">
    <property type="entry name" value="BPD_transp_1"/>
    <property type="match status" value="1"/>
</dbReference>
<keyword evidence="4 7" id="KW-0812">Transmembrane</keyword>
<keyword evidence="3" id="KW-1003">Cell membrane</keyword>
<dbReference type="Pfam" id="PF19300">
    <property type="entry name" value="BPD_transp_1_N"/>
    <property type="match status" value="1"/>
</dbReference>
<feature type="transmembrane region" description="Helical" evidence="7">
    <location>
        <begin position="226"/>
        <end position="252"/>
    </location>
</feature>
<dbReference type="PANTHER" id="PTHR43163">
    <property type="entry name" value="DIPEPTIDE TRANSPORT SYSTEM PERMEASE PROTEIN DPPB-RELATED"/>
    <property type="match status" value="1"/>
</dbReference>
<dbReference type="Proteomes" id="UP001524473">
    <property type="component" value="Unassembled WGS sequence"/>
</dbReference>
<feature type="transmembrane region" description="Helical" evidence="7">
    <location>
        <begin position="166"/>
        <end position="188"/>
    </location>
</feature>
<dbReference type="InterPro" id="IPR045621">
    <property type="entry name" value="BPD_transp_1_N"/>
</dbReference>
<keyword evidence="5 7" id="KW-1133">Transmembrane helix</keyword>
<organism evidence="9 10">
    <name type="scientific">Neglectibacter timonensis</name>
    <dbReference type="NCBI Taxonomy" id="1776382"/>
    <lineage>
        <taxon>Bacteria</taxon>
        <taxon>Bacillati</taxon>
        <taxon>Bacillota</taxon>
        <taxon>Clostridia</taxon>
        <taxon>Eubacteriales</taxon>
        <taxon>Oscillospiraceae</taxon>
        <taxon>Neglectibacter</taxon>
    </lineage>
</organism>
<gene>
    <name evidence="9" type="ORF">NE695_12465</name>
</gene>
<accession>A0ABT1S1B8</accession>
<evidence type="ECO:0000256" key="7">
    <source>
        <dbReference type="RuleBase" id="RU363032"/>
    </source>
</evidence>
<dbReference type="Gene3D" id="1.10.3720.10">
    <property type="entry name" value="MetI-like"/>
    <property type="match status" value="1"/>
</dbReference>
<dbReference type="PROSITE" id="PS50928">
    <property type="entry name" value="ABC_TM1"/>
    <property type="match status" value="1"/>
</dbReference>
<dbReference type="SUPFAM" id="SSF161098">
    <property type="entry name" value="MetI-like"/>
    <property type="match status" value="1"/>
</dbReference>
<dbReference type="EMBL" id="JANFZH010000029">
    <property type="protein sequence ID" value="MCQ4840723.1"/>
    <property type="molecule type" value="Genomic_DNA"/>
</dbReference>
<dbReference type="RefSeq" id="WP_066866631.1">
    <property type="nucleotide sequence ID" value="NZ_CABKVV010000014.1"/>
</dbReference>
<feature type="transmembrane region" description="Helical" evidence="7">
    <location>
        <begin position="94"/>
        <end position="117"/>
    </location>
</feature>
<evidence type="ECO:0000256" key="6">
    <source>
        <dbReference type="ARBA" id="ARBA00023136"/>
    </source>
</evidence>
<evidence type="ECO:0000256" key="5">
    <source>
        <dbReference type="ARBA" id="ARBA00022989"/>
    </source>
</evidence>
<name>A0ABT1S1B8_9FIRM</name>
<evidence type="ECO:0000256" key="3">
    <source>
        <dbReference type="ARBA" id="ARBA00022475"/>
    </source>
</evidence>
<keyword evidence="2 7" id="KW-0813">Transport</keyword>
<feature type="transmembrane region" description="Helical" evidence="7">
    <location>
        <begin position="272"/>
        <end position="298"/>
    </location>
</feature>
<evidence type="ECO:0000313" key="9">
    <source>
        <dbReference type="EMBL" id="MCQ4840723.1"/>
    </source>
</evidence>
<evidence type="ECO:0000256" key="2">
    <source>
        <dbReference type="ARBA" id="ARBA00022448"/>
    </source>
</evidence>
<evidence type="ECO:0000256" key="4">
    <source>
        <dbReference type="ARBA" id="ARBA00022692"/>
    </source>
</evidence>
<comment type="subcellular location">
    <subcellularLocation>
        <location evidence="1 7">Cell membrane</location>
        <topology evidence="1 7">Multi-pass membrane protein</topology>
    </subcellularLocation>
</comment>
<feature type="transmembrane region" description="Helical" evidence="7">
    <location>
        <begin position="129"/>
        <end position="154"/>
    </location>
</feature>
<evidence type="ECO:0000256" key="1">
    <source>
        <dbReference type="ARBA" id="ARBA00004651"/>
    </source>
</evidence>
<proteinExistence type="inferred from homology"/>
<evidence type="ECO:0000259" key="8">
    <source>
        <dbReference type="PROSITE" id="PS50928"/>
    </source>
</evidence>
<feature type="transmembrane region" description="Helical" evidence="7">
    <location>
        <begin position="9"/>
        <end position="30"/>
    </location>
</feature>
<dbReference type="InterPro" id="IPR035906">
    <property type="entry name" value="MetI-like_sf"/>
</dbReference>
<comment type="similarity">
    <text evidence="7">Belongs to the binding-protein-dependent transport system permease family.</text>
</comment>
<keyword evidence="6 7" id="KW-0472">Membrane</keyword>
<dbReference type="CDD" id="cd06261">
    <property type="entry name" value="TM_PBP2"/>
    <property type="match status" value="1"/>
</dbReference>
<keyword evidence="10" id="KW-1185">Reference proteome</keyword>
<evidence type="ECO:0000313" key="10">
    <source>
        <dbReference type="Proteomes" id="UP001524473"/>
    </source>
</evidence>